<organism evidence="4 5">
    <name type="scientific">Neoroseomonas lacus</name>
    <dbReference type="NCBI Taxonomy" id="287609"/>
    <lineage>
        <taxon>Bacteria</taxon>
        <taxon>Pseudomonadati</taxon>
        <taxon>Pseudomonadota</taxon>
        <taxon>Alphaproteobacteria</taxon>
        <taxon>Acetobacterales</taxon>
        <taxon>Acetobacteraceae</taxon>
        <taxon>Neoroseomonas</taxon>
    </lineage>
</organism>
<dbReference type="InterPro" id="IPR025161">
    <property type="entry name" value="IS402-like_dom"/>
</dbReference>
<feature type="domain" description="Insertion element IS402-like" evidence="3">
    <location>
        <begin position="1"/>
        <end position="47"/>
    </location>
</feature>
<sequence length="236" mass="26093">MREVLNAIFYVPCGGIPWRMRPGCFPPRQTVYGWFSRFRDRGVWESVNHHLVMLDRERVGRETSPFAAVIDSQSTKTTKAGGPRDYDAGKNVQGRKRYAMVDIDGRPLVLRCHAASVQDSDGAIPLLQASRGNFPFVEKAFADAGYAARRVADASCIAIEIVRKPKDQIGFAVHRGAGWSNAASPGSAVTAASSRISNRPSLPRRHSYTPPPCNCSPDDWLVPPEFRVRLLHSMSV</sequence>
<accession>A0A917KZX0</accession>
<proteinExistence type="predicted"/>
<dbReference type="PANTHER" id="PTHR30007:SF0">
    <property type="entry name" value="TRANSPOSASE"/>
    <property type="match status" value="1"/>
</dbReference>
<reference evidence="4" key="2">
    <citation type="submission" date="2020-09" db="EMBL/GenBank/DDBJ databases">
        <authorList>
            <person name="Sun Q."/>
            <person name="Zhou Y."/>
        </authorList>
    </citation>
    <scope>NUCLEOTIDE SEQUENCE</scope>
    <source>
        <strain evidence="4">CGMCC 1.3617</strain>
    </source>
</reference>
<evidence type="ECO:0000259" key="3">
    <source>
        <dbReference type="Pfam" id="PF13340"/>
    </source>
</evidence>
<evidence type="ECO:0000256" key="1">
    <source>
        <dbReference type="SAM" id="MobiDB-lite"/>
    </source>
</evidence>
<dbReference type="GO" id="GO:0006313">
    <property type="term" value="P:DNA transposition"/>
    <property type="evidence" value="ECO:0007669"/>
    <property type="project" value="InterPro"/>
</dbReference>
<dbReference type="AlphaFoldDB" id="A0A917KZX0"/>
<dbReference type="Pfam" id="PF13340">
    <property type="entry name" value="DUF4096"/>
    <property type="match status" value="1"/>
</dbReference>
<dbReference type="NCBIfam" id="NF033580">
    <property type="entry name" value="transpos_IS5_3"/>
    <property type="match status" value="1"/>
</dbReference>
<evidence type="ECO:0000313" key="4">
    <source>
        <dbReference type="EMBL" id="GGJ33114.1"/>
    </source>
</evidence>
<evidence type="ECO:0000313" key="5">
    <source>
        <dbReference type="Proteomes" id="UP000661507"/>
    </source>
</evidence>
<dbReference type="EMBL" id="BMKW01000012">
    <property type="protein sequence ID" value="GGJ33114.1"/>
    <property type="molecule type" value="Genomic_DNA"/>
</dbReference>
<feature type="region of interest" description="Disordered" evidence="1">
    <location>
        <begin position="190"/>
        <end position="209"/>
    </location>
</feature>
<name>A0A917KZX0_9PROT</name>
<dbReference type="PANTHER" id="PTHR30007">
    <property type="entry name" value="PHP DOMAIN PROTEIN"/>
    <property type="match status" value="1"/>
</dbReference>
<dbReference type="Pfam" id="PF01609">
    <property type="entry name" value="DDE_Tnp_1"/>
    <property type="match status" value="1"/>
</dbReference>
<dbReference type="GO" id="GO:0003677">
    <property type="term" value="F:DNA binding"/>
    <property type="evidence" value="ECO:0007669"/>
    <property type="project" value="InterPro"/>
</dbReference>
<evidence type="ECO:0000259" key="2">
    <source>
        <dbReference type="Pfam" id="PF01609"/>
    </source>
</evidence>
<feature type="domain" description="Transposase IS4-like" evidence="2">
    <location>
        <begin position="69"/>
        <end position="154"/>
    </location>
</feature>
<evidence type="ECO:0008006" key="6">
    <source>
        <dbReference type="Google" id="ProtNLM"/>
    </source>
</evidence>
<dbReference type="GO" id="GO:0004803">
    <property type="term" value="F:transposase activity"/>
    <property type="evidence" value="ECO:0007669"/>
    <property type="project" value="InterPro"/>
</dbReference>
<keyword evidence="5" id="KW-1185">Reference proteome</keyword>
<reference evidence="4" key="1">
    <citation type="journal article" date="2014" name="Int. J. Syst. Evol. Microbiol.">
        <title>Complete genome sequence of Corynebacterium casei LMG S-19264T (=DSM 44701T), isolated from a smear-ripened cheese.</title>
        <authorList>
            <consortium name="US DOE Joint Genome Institute (JGI-PGF)"/>
            <person name="Walter F."/>
            <person name="Albersmeier A."/>
            <person name="Kalinowski J."/>
            <person name="Ruckert C."/>
        </authorList>
    </citation>
    <scope>NUCLEOTIDE SEQUENCE</scope>
    <source>
        <strain evidence="4">CGMCC 1.3617</strain>
    </source>
</reference>
<comment type="caution">
    <text evidence="4">The sequence shown here is derived from an EMBL/GenBank/DDBJ whole genome shotgun (WGS) entry which is preliminary data.</text>
</comment>
<dbReference type="Proteomes" id="UP000661507">
    <property type="component" value="Unassembled WGS sequence"/>
</dbReference>
<dbReference type="InterPro" id="IPR002559">
    <property type="entry name" value="Transposase_11"/>
</dbReference>
<gene>
    <name evidence="4" type="ORF">GCM10011320_45990</name>
</gene>
<protein>
    <recommendedName>
        <fullName evidence="6">Transposase IS4-like domain-containing protein</fullName>
    </recommendedName>
</protein>
<feature type="compositionally biased region" description="Polar residues" evidence="1">
    <location>
        <begin position="190"/>
        <end position="200"/>
    </location>
</feature>